<dbReference type="EMBL" id="LJRO01000002">
    <property type="protein sequence ID" value="KPZ08248.1"/>
    <property type="molecule type" value="Genomic_DNA"/>
</dbReference>
<comment type="caution">
    <text evidence="1">The sequence shown here is derived from an EMBL/GenBank/DDBJ whole genome shotgun (WGS) entry which is preliminary data.</text>
</comment>
<protein>
    <submittedName>
        <fullName evidence="1">Resolvase</fullName>
    </submittedName>
</protein>
<organism evidence="1 2">
    <name type="scientific">Pseudomonas tremae</name>
    <dbReference type="NCBI Taxonomy" id="200454"/>
    <lineage>
        <taxon>Bacteria</taxon>
        <taxon>Pseudomonadati</taxon>
        <taxon>Pseudomonadota</taxon>
        <taxon>Gammaproteobacteria</taxon>
        <taxon>Pseudomonadales</taxon>
        <taxon>Pseudomonadaceae</taxon>
        <taxon>Pseudomonas</taxon>
    </lineage>
</organism>
<evidence type="ECO:0000313" key="1">
    <source>
        <dbReference type="EMBL" id="KPZ08248.1"/>
    </source>
</evidence>
<dbReference type="Proteomes" id="UP000050523">
    <property type="component" value="Unassembled WGS sequence"/>
</dbReference>
<evidence type="ECO:0000313" key="2">
    <source>
        <dbReference type="Proteomes" id="UP000050523"/>
    </source>
</evidence>
<reference evidence="1 2" key="1">
    <citation type="submission" date="2015-09" db="EMBL/GenBank/DDBJ databases">
        <title>Genome announcement of multiple Pseudomonas syringae strains.</title>
        <authorList>
            <person name="Thakur S."/>
            <person name="Wang P.W."/>
            <person name="Gong Y."/>
            <person name="Weir B.S."/>
            <person name="Guttman D.S."/>
        </authorList>
    </citation>
    <scope>NUCLEOTIDE SEQUENCE [LARGE SCALE GENOMIC DNA]</scope>
    <source>
        <strain evidence="1 2">ICMP9151</strain>
    </source>
</reference>
<name>A0AA40P9E1_9PSED</name>
<proteinExistence type="predicted"/>
<dbReference type="AlphaFoldDB" id="A0AA40P9E1"/>
<accession>A0AA40P9E1</accession>
<gene>
    <name evidence="1" type="ORF">ALO43_200518</name>
</gene>
<sequence length="64" mass="7777">MLSHTESPRQVLRWFLFRYALDPYLHKFIFEFLNESLNEFIKKSLGILYEFLLNSFEISFRIAG</sequence>